<reference evidence="1 2" key="1">
    <citation type="submission" date="2015-01" db="EMBL/GenBank/DDBJ databases">
        <title>Evolution of Trichinella species and genotypes.</title>
        <authorList>
            <person name="Korhonen P.K."/>
            <person name="Edoardo P."/>
            <person name="Giuseppe L.R."/>
            <person name="Gasser R.B."/>
        </authorList>
    </citation>
    <scope>NUCLEOTIDE SEQUENCE [LARGE SCALE GENOMIC DNA]</scope>
    <source>
        <strain evidence="1">ISS1980</strain>
    </source>
</reference>
<dbReference type="AlphaFoldDB" id="A0A0V1MG92"/>
<evidence type="ECO:0000313" key="1">
    <source>
        <dbReference type="EMBL" id="KRZ70854.1"/>
    </source>
</evidence>
<dbReference type="Proteomes" id="UP000054843">
    <property type="component" value="Unassembled WGS sequence"/>
</dbReference>
<protein>
    <submittedName>
        <fullName evidence="1">Uncharacterized protein</fullName>
    </submittedName>
</protein>
<name>A0A0V1MG92_9BILA</name>
<accession>A0A0V1MG92</accession>
<keyword evidence="2" id="KW-1185">Reference proteome</keyword>
<comment type="caution">
    <text evidence="1">The sequence shown here is derived from an EMBL/GenBank/DDBJ whole genome shotgun (WGS) entry which is preliminary data.</text>
</comment>
<organism evidence="1 2">
    <name type="scientific">Trichinella papuae</name>
    <dbReference type="NCBI Taxonomy" id="268474"/>
    <lineage>
        <taxon>Eukaryota</taxon>
        <taxon>Metazoa</taxon>
        <taxon>Ecdysozoa</taxon>
        <taxon>Nematoda</taxon>
        <taxon>Enoplea</taxon>
        <taxon>Dorylaimia</taxon>
        <taxon>Trichinellida</taxon>
        <taxon>Trichinellidae</taxon>
        <taxon>Trichinella</taxon>
    </lineage>
</organism>
<gene>
    <name evidence="1" type="ORF">T10_4960</name>
</gene>
<dbReference type="EMBL" id="JYDO01000106">
    <property type="protein sequence ID" value="KRZ70854.1"/>
    <property type="molecule type" value="Genomic_DNA"/>
</dbReference>
<proteinExistence type="predicted"/>
<sequence length="184" mass="21031">MIFWRPGLFRSGDKHCYHLPLPQLRRSIPPELVLDELLQDATAAELDGRVRQCSHWDRSMRYRISLTRFAANGFHLQGSPLIQLKLMFLSLQQVDRSKLNSHPTYAFKRAARSAAINSSRGRLSCLTGAIWVLPMTNLTSFAPPRDPLSGTPLRHMLLPKHRQKYAVQSDRPDLCEWTSTRVGV</sequence>
<evidence type="ECO:0000313" key="2">
    <source>
        <dbReference type="Proteomes" id="UP000054843"/>
    </source>
</evidence>